<protein>
    <submittedName>
        <fullName evidence="5">Myosin-like protein</fullName>
    </submittedName>
</protein>
<dbReference type="OrthoDB" id="6108017at2759"/>
<accession>A0A2P4XCU0</accession>
<keyword evidence="2" id="KW-0963">Cytoplasm</keyword>
<dbReference type="PANTHER" id="PTHR46184:SF5">
    <property type="entry name" value="UNCONVENTIONAL MYOSIN-IXA-LIKE"/>
    <property type="match status" value="1"/>
</dbReference>
<dbReference type="InterPro" id="IPR046987">
    <property type="entry name" value="Myo9"/>
</dbReference>
<feature type="compositionally biased region" description="Low complexity" evidence="4">
    <location>
        <begin position="155"/>
        <end position="169"/>
    </location>
</feature>
<dbReference type="Pfam" id="PF00612">
    <property type="entry name" value="IQ"/>
    <property type="match status" value="2"/>
</dbReference>
<dbReference type="GO" id="GO:0035556">
    <property type="term" value="P:intracellular signal transduction"/>
    <property type="evidence" value="ECO:0007669"/>
    <property type="project" value="InterPro"/>
</dbReference>
<dbReference type="PANTHER" id="PTHR46184">
    <property type="entry name" value="UNCONVENTIONAL MYOSIN-IXB-LIKE PROTEIN"/>
    <property type="match status" value="1"/>
</dbReference>
<feature type="coiled-coil region" evidence="3">
    <location>
        <begin position="182"/>
        <end position="223"/>
    </location>
</feature>
<proteinExistence type="predicted"/>
<comment type="caution">
    <text evidence="5">The sequence shown here is derived from an EMBL/GenBank/DDBJ whole genome shotgun (WGS) entry which is preliminary data.</text>
</comment>
<dbReference type="InterPro" id="IPR000048">
    <property type="entry name" value="IQ_motif_EF-hand-BS"/>
</dbReference>
<evidence type="ECO:0000256" key="2">
    <source>
        <dbReference type="ARBA" id="ARBA00022490"/>
    </source>
</evidence>
<evidence type="ECO:0000313" key="5">
    <source>
        <dbReference type="EMBL" id="POM63350.1"/>
    </source>
</evidence>
<sequence length="549" mass="62514">MRRRFLRMKQQIVVIQKYWRRYVVHKRYLTLRRGVVILQAQARGVSARKMYRVLKFDYCIVRFQAYCRMHTERQRYLKKLAAVRRLQGFFRFSLLRLVFLRKMEKEKAYKELGSKVAQLQMKLDRKQVNTGAKMSPSGKHRSLSPSDVPHAAGPGSDRGTSSSSSTRGSMLNSRFSGTSGILDESHEVITALHEENEKLRQQLEKQEAEIQRLKTENRTLKNWQQSKEVGEQVQKLAHRDQESKDLTYLAAIETEYEKLRSYICESRELPTDVGSITQPNNAMPVSGGRGSLTSLSSDKSLLATAAANGIMDQKSAEAHHLLMKSAARIAHGKSKVSSKGNARRVKDHWEEIRNFPPPMHYSLGSVPWKRLLTDWAQGNPKKLDYMTRWLKNVLDGGPIVSETFPMGVELKYVTPMMLDGFMQLVIPKLAERPDIQVHVHTKEFIGTSMRITLSQLEQQGSQRSSGHPRVERSPPLEVEDFQRISILANSNSRNSSSRMSASTLSLSPMESSSAMSSGSPSSYRSSIFRSGRSNHNGDNPRNSFFHRNK</sequence>
<evidence type="ECO:0000256" key="4">
    <source>
        <dbReference type="SAM" id="MobiDB-lite"/>
    </source>
</evidence>
<dbReference type="Gene3D" id="1.20.5.190">
    <property type="match status" value="1"/>
</dbReference>
<dbReference type="GO" id="GO:0005884">
    <property type="term" value="C:actin filament"/>
    <property type="evidence" value="ECO:0007669"/>
    <property type="project" value="TreeGrafter"/>
</dbReference>
<feature type="compositionally biased region" description="Polar residues" evidence="4">
    <location>
        <begin position="456"/>
        <end position="465"/>
    </location>
</feature>
<comment type="subcellular location">
    <subcellularLocation>
        <location evidence="1">Cytoplasm</location>
    </subcellularLocation>
</comment>
<feature type="region of interest" description="Disordered" evidence="4">
    <location>
        <begin position="127"/>
        <end position="178"/>
    </location>
</feature>
<dbReference type="GO" id="GO:0000146">
    <property type="term" value="F:microfilament motor activity"/>
    <property type="evidence" value="ECO:0007669"/>
    <property type="project" value="InterPro"/>
</dbReference>
<feature type="region of interest" description="Disordered" evidence="4">
    <location>
        <begin position="489"/>
        <end position="549"/>
    </location>
</feature>
<keyword evidence="3" id="KW-0175">Coiled coil</keyword>
<feature type="region of interest" description="Disordered" evidence="4">
    <location>
        <begin position="456"/>
        <end position="476"/>
    </location>
</feature>
<dbReference type="GO" id="GO:0051015">
    <property type="term" value="F:actin filament binding"/>
    <property type="evidence" value="ECO:0007669"/>
    <property type="project" value="TreeGrafter"/>
</dbReference>
<reference evidence="5 6" key="1">
    <citation type="journal article" date="2017" name="Genome Biol. Evol.">
        <title>Phytophthora megakarya and P. palmivora, closely related causal agents of cacao black pod rot, underwent increases in genome sizes and gene numbers by different mechanisms.</title>
        <authorList>
            <person name="Ali S.S."/>
            <person name="Shao J."/>
            <person name="Lary D.J."/>
            <person name="Kronmiller B."/>
            <person name="Shen D."/>
            <person name="Strem M.D."/>
            <person name="Amoako-Attah I."/>
            <person name="Akrofi A.Y."/>
            <person name="Begoude B.A."/>
            <person name="Ten Hoopen G.M."/>
            <person name="Coulibaly K."/>
            <person name="Kebe B.I."/>
            <person name="Melnick R.L."/>
            <person name="Guiltinan M.J."/>
            <person name="Tyler B.M."/>
            <person name="Meinhardt L.W."/>
            <person name="Bailey B.A."/>
        </authorList>
    </citation>
    <scope>NUCLEOTIDE SEQUENCE [LARGE SCALE GENOMIC DNA]</scope>
    <source>
        <strain evidence="6">sbr112.9</strain>
    </source>
</reference>
<feature type="compositionally biased region" description="Low complexity" evidence="4">
    <location>
        <begin position="489"/>
        <end position="533"/>
    </location>
</feature>
<evidence type="ECO:0000313" key="6">
    <source>
        <dbReference type="Proteomes" id="UP000237271"/>
    </source>
</evidence>
<organism evidence="5 6">
    <name type="scientific">Phytophthora palmivora</name>
    <dbReference type="NCBI Taxonomy" id="4796"/>
    <lineage>
        <taxon>Eukaryota</taxon>
        <taxon>Sar</taxon>
        <taxon>Stramenopiles</taxon>
        <taxon>Oomycota</taxon>
        <taxon>Peronosporomycetes</taxon>
        <taxon>Peronosporales</taxon>
        <taxon>Peronosporaceae</taxon>
        <taxon>Phytophthora</taxon>
    </lineage>
</organism>
<dbReference type="AlphaFoldDB" id="A0A2P4XCU0"/>
<dbReference type="GO" id="GO:0005737">
    <property type="term" value="C:cytoplasm"/>
    <property type="evidence" value="ECO:0007669"/>
    <property type="project" value="UniProtKB-SubCell"/>
</dbReference>
<dbReference type="EMBL" id="NCKW01011546">
    <property type="protein sequence ID" value="POM63350.1"/>
    <property type="molecule type" value="Genomic_DNA"/>
</dbReference>
<dbReference type="SMART" id="SM00015">
    <property type="entry name" value="IQ"/>
    <property type="match status" value="3"/>
</dbReference>
<dbReference type="GO" id="GO:0005096">
    <property type="term" value="F:GTPase activator activity"/>
    <property type="evidence" value="ECO:0007669"/>
    <property type="project" value="InterPro"/>
</dbReference>
<evidence type="ECO:0000256" key="1">
    <source>
        <dbReference type="ARBA" id="ARBA00004496"/>
    </source>
</evidence>
<keyword evidence="6" id="KW-1185">Reference proteome</keyword>
<evidence type="ECO:0000256" key="3">
    <source>
        <dbReference type="SAM" id="Coils"/>
    </source>
</evidence>
<dbReference type="PROSITE" id="PS50096">
    <property type="entry name" value="IQ"/>
    <property type="match status" value="3"/>
</dbReference>
<name>A0A2P4XCU0_9STRA</name>
<gene>
    <name evidence="5" type="ORF">PHPALM_21269</name>
</gene>
<dbReference type="Proteomes" id="UP000237271">
    <property type="component" value="Unassembled WGS sequence"/>
</dbReference>